<dbReference type="AlphaFoldDB" id="A0A0B1S2L9"/>
<accession>A0A0B1S2L9</accession>
<proteinExistence type="predicted"/>
<evidence type="ECO:0000313" key="1">
    <source>
        <dbReference type="EMBL" id="KHJ79593.1"/>
    </source>
</evidence>
<dbReference type="Proteomes" id="UP000053660">
    <property type="component" value="Unassembled WGS sequence"/>
</dbReference>
<keyword evidence="2" id="KW-1185">Reference proteome</keyword>
<gene>
    <name evidence="1" type="ORF">OESDEN_20755</name>
</gene>
<evidence type="ECO:0000313" key="2">
    <source>
        <dbReference type="Proteomes" id="UP000053660"/>
    </source>
</evidence>
<reference evidence="1 2" key="1">
    <citation type="submission" date="2014-03" db="EMBL/GenBank/DDBJ databases">
        <title>Draft genome of the hookworm Oesophagostomum dentatum.</title>
        <authorList>
            <person name="Mitreva M."/>
        </authorList>
    </citation>
    <scope>NUCLEOTIDE SEQUENCE [LARGE SCALE GENOMIC DNA]</scope>
    <source>
        <strain evidence="1 2">OD-Hann</strain>
    </source>
</reference>
<protein>
    <submittedName>
        <fullName evidence="1">Uncharacterized protein</fullName>
    </submittedName>
</protein>
<organism evidence="1 2">
    <name type="scientific">Oesophagostomum dentatum</name>
    <name type="common">Nodular worm</name>
    <dbReference type="NCBI Taxonomy" id="61180"/>
    <lineage>
        <taxon>Eukaryota</taxon>
        <taxon>Metazoa</taxon>
        <taxon>Ecdysozoa</taxon>
        <taxon>Nematoda</taxon>
        <taxon>Chromadorea</taxon>
        <taxon>Rhabditida</taxon>
        <taxon>Rhabditina</taxon>
        <taxon>Rhabditomorpha</taxon>
        <taxon>Strongyloidea</taxon>
        <taxon>Strongylidae</taxon>
        <taxon>Oesophagostomum</taxon>
    </lineage>
</organism>
<dbReference type="EMBL" id="KN604238">
    <property type="protein sequence ID" value="KHJ79593.1"/>
    <property type="molecule type" value="Genomic_DNA"/>
</dbReference>
<name>A0A0B1S2L9_OESDE</name>
<sequence>MEEILRGINSANLQPLPVFPWKTIPQQERHGIAYNSAIIRNVTGDVLAVVASEMSCLLQANHHRISPHPT</sequence>